<dbReference type="Proteomes" id="UP000259913">
    <property type="component" value="Segment"/>
</dbReference>
<dbReference type="EMBL" id="AF382829">
    <property type="protein sequence ID" value="AAM34567.1"/>
    <property type="molecule type" value="Genomic_RNA"/>
</dbReference>
<dbReference type="InterPro" id="IPR000625">
    <property type="entry name" value="REV_protein"/>
</dbReference>
<dbReference type="GO" id="GO:0044196">
    <property type="term" value="C:host cell nucleolus"/>
    <property type="evidence" value="ECO:0007669"/>
    <property type="project" value="UniProtKB-SubCell"/>
</dbReference>
<evidence type="ECO:0000256" key="4">
    <source>
        <dbReference type="ARBA" id="ARBA00022816"/>
    </source>
</evidence>
<sequence length="94" mass="11132">MLPGQDEEDLRKKIRLINFLYLITDPYPQHGGTANSRRKKRRRWRRRWQQVQQLAERILLDSTDPPVEQDLDAAIADLQKLQLNNLPEPPVDFS</sequence>
<reference evidence="9 10" key="1">
    <citation type="journal article" date="2004" name="J. Virol.">
        <title>New simian immunodeficiency virus infecting De Brazza's monkeys (Cercopithecus neglectus): evidence for a cercopithecus monkey virus clade.</title>
        <authorList>
            <person name="Bibollet-Ruche F."/>
            <person name="Bailes E."/>
            <person name="Gao F."/>
            <person name="Pourrut X."/>
            <person name="Barlow K.L."/>
            <person name="Clewley J.P."/>
            <person name="Mwenda J.M."/>
            <person name="Langat D.K."/>
            <person name="Chege G.K."/>
            <person name="McClure H.M."/>
            <person name="Mpoudi-Ngole E."/>
            <person name="Delaporte E."/>
            <person name="Peeters M."/>
            <person name="Shaw G.M."/>
            <person name="Sharp P.M."/>
            <person name="Hahn B.H."/>
        </authorList>
    </citation>
    <scope>NUCLEOTIDE SEQUENCE [LARGE SCALE GENOMIC DNA]</scope>
    <source>
        <strain evidence="9">SIVrcmGAB1</strain>
    </source>
</reference>
<organismHost>
    <name type="scientific">Pan troglodytes</name>
    <name type="common">Chimpanzee</name>
    <dbReference type="NCBI Taxonomy" id="9598"/>
</organismHost>
<dbReference type="Gene3D" id="6.10.140.630">
    <property type="match status" value="1"/>
</dbReference>
<keyword evidence="2 8" id="KW-0813">Transport</keyword>
<evidence type="ECO:0000313" key="10">
    <source>
        <dbReference type="Proteomes" id="UP000259913"/>
    </source>
</evidence>
<evidence type="ECO:0000256" key="3">
    <source>
        <dbReference type="ARBA" id="ARBA00022562"/>
    </source>
</evidence>
<dbReference type="GO" id="GO:0051028">
    <property type="term" value="P:mRNA transport"/>
    <property type="evidence" value="ECO:0007669"/>
    <property type="project" value="UniProtKB-KW"/>
</dbReference>
<dbReference type="GO" id="GO:0003700">
    <property type="term" value="F:DNA-binding transcription factor activity"/>
    <property type="evidence" value="ECO:0007669"/>
    <property type="project" value="InterPro"/>
</dbReference>
<accession>Q6EZD4</accession>
<evidence type="ECO:0000256" key="1">
    <source>
        <dbReference type="ARBA" id="ARBA00020269"/>
    </source>
</evidence>
<evidence type="ECO:0000256" key="2">
    <source>
        <dbReference type="ARBA" id="ARBA00022448"/>
    </source>
</evidence>
<evidence type="ECO:0000256" key="6">
    <source>
        <dbReference type="ARBA" id="ARBA00023200"/>
    </source>
</evidence>
<keyword evidence="6 8" id="KW-1035">Host cytoplasm</keyword>
<dbReference type="GO" id="GO:0030430">
    <property type="term" value="C:host cell cytoplasm"/>
    <property type="evidence" value="ECO:0007669"/>
    <property type="project" value="UniProtKB-SubCell"/>
</dbReference>
<keyword evidence="5 8" id="KW-0694">RNA-binding</keyword>
<gene>
    <name evidence="8 9" type="primary">rev</name>
</gene>
<proteinExistence type="predicted"/>
<evidence type="ECO:0000256" key="5">
    <source>
        <dbReference type="ARBA" id="ARBA00022884"/>
    </source>
</evidence>
<name>Q6EZD4_SIV</name>
<protein>
    <recommendedName>
        <fullName evidence="1 8">Protein Rev</fullName>
    </recommendedName>
    <alternativeName>
        <fullName evidence="7 8">Regulator of expression of viral proteins</fullName>
    </alternativeName>
</protein>
<organism evidence="9 10">
    <name type="scientific">Simian immunodeficiency virus</name>
    <name type="common">SIV</name>
    <dbReference type="NCBI Taxonomy" id="11723"/>
    <lineage>
        <taxon>Viruses</taxon>
        <taxon>Riboviria</taxon>
        <taxon>Pararnavirae</taxon>
        <taxon>Artverviricota</taxon>
        <taxon>Revtraviricetes</taxon>
        <taxon>Ortervirales</taxon>
        <taxon>Retroviridae</taxon>
        <taxon>Orthoretrovirinae</taxon>
        <taxon>Lentivirus</taxon>
        <taxon>Lentivirus simimdef</taxon>
    </lineage>
</organism>
<dbReference type="Pfam" id="PF00424">
    <property type="entry name" value="REV"/>
    <property type="match status" value="1"/>
</dbReference>
<evidence type="ECO:0000313" key="9">
    <source>
        <dbReference type="EMBL" id="AAM34567.1"/>
    </source>
</evidence>
<keyword evidence="3 8" id="KW-1048">Host nucleus</keyword>
<comment type="subunit">
    <text evidence="8">Homomultimer; when bound to the RRE. Multimeric assembly is essential for activity.</text>
</comment>
<keyword evidence="4 8" id="KW-0509">mRNA transport</keyword>
<dbReference type="GO" id="GO:0003723">
    <property type="term" value="F:RNA binding"/>
    <property type="evidence" value="ECO:0007669"/>
    <property type="project" value="UniProtKB-KW"/>
</dbReference>
<evidence type="ECO:0000256" key="7">
    <source>
        <dbReference type="ARBA" id="ARBA00031496"/>
    </source>
</evidence>
<evidence type="ECO:0000256" key="8">
    <source>
        <dbReference type="RuleBase" id="RU364044"/>
    </source>
</evidence>
<organismHost>
    <name type="scientific">Cercopithecidae</name>
    <name type="common">Old World monkeys</name>
    <dbReference type="NCBI Taxonomy" id="9527"/>
</organismHost>
<comment type="subcellular location">
    <subcellularLocation>
        <location evidence="8">Host cytoplasm</location>
    </subcellularLocation>
    <subcellularLocation>
        <location evidence="8">Host nucleus</location>
        <location evidence="8">Host nucleolus</location>
    </subcellularLocation>
</comment>
<comment type="function">
    <text evidence="8">Escorts unspliced or incompletely spliced viral pre-mRNAs (late transcripts) out of the nucleus of infected cells. These pre-mRNAs carry a recognition sequence called Rev responsive element (RRE) located in the env gene, that is not present in fully spliced viral mRNAs (early transcripts). This function is essential since most viral proteins are translated from unspliced or partially spliced pre-mRNAs which cannot exit the nucleus by the pathway used by fully processed cellular mRNAs.</text>
</comment>